<dbReference type="CDD" id="cd19049">
    <property type="entry name" value="LGIC_TM_anion"/>
    <property type="match status" value="1"/>
</dbReference>
<evidence type="ECO:0000256" key="11">
    <source>
        <dbReference type="SAM" id="Phobius"/>
    </source>
</evidence>
<name>A0A553NYP8_TIGCA</name>
<evidence type="ECO:0000256" key="7">
    <source>
        <dbReference type="ARBA" id="ARBA00022989"/>
    </source>
</evidence>
<evidence type="ECO:0000256" key="8">
    <source>
        <dbReference type="ARBA" id="ARBA00023065"/>
    </source>
</evidence>
<gene>
    <name evidence="15" type="ORF">TCAL_02346</name>
</gene>
<dbReference type="GO" id="GO:0005886">
    <property type="term" value="C:plasma membrane"/>
    <property type="evidence" value="ECO:0007669"/>
    <property type="project" value="UniProtKB-SubCell"/>
</dbReference>
<keyword evidence="9 11" id="KW-0472">Membrane</keyword>
<evidence type="ECO:0000256" key="2">
    <source>
        <dbReference type="ARBA" id="ARBA00004236"/>
    </source>
</evidence>
<keyword evidence="5 11" id="KW-0812">Transmembrane</keyword>
<dbReference type="InterPro" id="IPR006028">
    <property type="entry name" value="GABAA/Glycine_rcpt"/>
</dbReference>
<dbReference type="InterPro" id="IPR038050">
    <property type="entry name" value="Neuro_actylchol_rec"/>
</dbReference>
<evidence type="ECO:0000256" key="3">
    <source>
        <dbReference type="ARBA" id="ARBA00022448"/>
    </source>
</evidence>
<dbReference type="PRINTS" id="PR00253">
    <property type="entry name" value="GABAARECEPTR"/>
</dbReference>
<feature type="signal peptide" evidence="12">
    <location>
        <begin position="1"/>
        <end position="21"/>
    </location>
</feature>
<keyword evidence="3" id="KW-0813">Transport</keyword>
<dbReference type="AlphaFoldDB" id="A0A553NYP8"/>
<feature type="domain" description="Neurotransmitter-gated ion-channel transmembrane" evidence="14">
    <location>
        <begin position="297"/>
        <end position="406"/>
    </location>
</feature>
<dbReference type="PROSITE" id="PS00236">
    <property type="entry name" value="NEUROTR_ION_CHANNEL"/>
    <property type="match status" value="1"/>
</dbReference>
<dbReference type="GO" id="GO:0004888">
    <property type="term" value="F:transmembrane signaling receptor activity"/>
    <property type="evidence" value="ECO:0007669"/>
    <property type="project" value="InterPro"/>
</dbReference>
<organism evidence="15 16">
    <name type="scientific">Tigriopus californicus</name>
    <name type="common">Marine copepod</name>
    <dbReference type="NCBI Taxonomy" id="6832"/>
    <lineage>
        <taxon>Eukaryota</taxon>
        <taxon>Metazoa</taxon>
        <taxon>Ecdysozoa</taxon>
        <taxon>Arthropoda</taxon>
        <taxon>Crustacea</taxon>
        <taxon>Multicrustacea</taxon>
        <taxon>Hexanauplia</taxon>
        <taxon>Copepoda</taxon>
        <taxon>Harpacticoida</taxon>
        <taxon>Harpacticidae</taxon>
        <taxon>Tigriopus</taxon>
    </lineage>
</organism>
<dbReference type="InterPro" id="IPR036719">
    <property type="entry name" value="Neuro-gated_channel_TM_sf"/>
</dbReference>
<dbReference type="InterPro" id="IPR036734">
    <property type="entry name" value="Neur_chan_lig-bd_sf"/>
</dbReference>
<evidence type="ECO:0000256" key="4">
    <source>
        <dbReference type="ARBA" id="ARBA00022475"/>
    </source>
</evidence>
<feature type="transmembrane region" description="Helical" evidence="11">
    <location>
        <begin position="428"/>
        <end position="448"/>
    </location>
</feature>
<keyword evidence="16" id="KW-1185">Reference proteome</keyword>
<dbReference type="OrthoDB" id="6351081at2759"/>
<evidence type="ECO:0000259" key="14">
    <source>
        <dbReference type="Pfam" id="PF02932"/>
    </source>
</evidence>
<dbReference type="InterPro" id="IPR006201">
    <property type="entry name" value="Neur_channel"/>
</dbReference>
<feature type="transmembrane region" description="Helical" evidence="11">
    <location>
        <begin position="293"/>
        <end position="314"/>
    </location>
</feature>
<dbReference type="Proteomes" id="UP000318571">
    <property type="component" value="Chromosome 9"/>
</dbReference>
<evidence type="ECO:0000256" key="12">
    <source>
        <dbReference type="SAM" id="SignalP"/>
    </source>
</evidence>
<dbReference type="GO" id="GO:0005254">
    <property type="term" value="F:chloride channel activity"/>
    <property type="evidence" value="ECO:0007669"/>
    <property type="project" value="UniProtKB-ARBA"/>
</dbReference>
<keyword evidence="7 11" id="KW-1133">Transmembrane helix</keyword>
<dbReference type="EMBL" id="VCGU01000009">
    <property type="protein sequence ID" value="TRY70557.1"/>
    <property type="molecule type" value="Genomic_DNA"/>
</dbReference>
<evidence type="ECO:0000256" key="9">
    <source>
        <dbReference type="ARBA" id="ARBA00023136"/>
    </source>
</evidence>
<sequence>MICKRGIALVLIISMMLHLNGESNVQVPKGNQSGSEPNESVSDRLSRRSCQYWPFDLAINPLMLAKDILEAEYQASRPPLLSSHDPSLCLNIFFSLTLEEDIILEDQDSTLEVSNTIGISWIDSRLKMLQQCRKITNLTDDDACSKFETSWAVSQIEAILWTPLLEVLRLQKVIDRDFLFTMKKALVNGCTGKVTFYGKIKYKVKCPLDFSMFPFDKQECPLIFIAPKSRVPFNGSLCMVWQHPPNRLERLATVKDKRMGNWNTEIYVEENWDKEIKNYVKIMFEFKRYTTSFIVQTMIPSILMVLASFGSLWVPSNQIPGRMTLAITTCLTHMSMINGALEKAPRTSYLKAIDIWLITCFAFTFSILVEFCLVISLTQASALKEMVTEVGSRDNHTKPKKVKSQKEFSLDKKNVARSLKIAYMMERWAKIILPFFFSTFFVIFVGYVTSTQVFDNPSNVTKKALNVMKVRM</sequence>
<dbReference type="InterPro" id="IPR006202">
    <property type="entry name" value="Neur_chan_lig-bd"/>
</dbReference>
<dbReference type="GO" id="GO:0099095">
    <property type="term" value="F:ligand-gated monoatomic anion channel activity"/>
    <property type="evidence" value="ECO:0007669"/>
    <property type="project" value="UniProtKB-ARBA"/>
</dbReference>
<dbReference type="Pfam" id="PF02932">
    <property type="entry name" value="Neur_chan_memb"/>
    <property type="match status" value="1"/>
</dbReference>
<evidence type="ECO:0000313" key="15">
    <source>
        <dbReference type="EMBL" id="TRY70557.1"/>
    </source>
</evidence>
<dbReference type="InterPro" id="IPR006029">
    <property type="entry name" value="Neurotrans-gated_channel_TM"/>
</dbReference>
<dbReference type="Gene3D" id="2.70.170.10">
    <property type="entry name" value="Neurotransmitter-gated ion-channel ligand-binding domain"/>
    <property type="match status" value="1"/>
</dbReference>
<dbReference type="Gene3D" id="1.20.58.390">
    <property type="entry name" value="Neurotransmitter-gated ion-channel transmembrane domain"/>
    <property type="match status" value="1"/>
</dbReference>
<keyword evidence="6 12" id="KW-0732">Signal</keyword>
<dbReference type="PANTHER" id="PTHR18945">
    <property type="entry name" value="NEUROTRANSMITTER GATED ION CHANNEL"/>
    <property type="match status" value="1"/>
</dbReference>
<dbReference type="STRING" id="6832.A0A553NYP8"/>
<comment type="caution">
    <text evidence="15">The sequence shown here is derived from an EMBL/GenBank/DDBJ whole genome shotgun (WGS) entry which is preliminary data.</text>
</comment>
<evidence type="ECO:0000256" key="5">
    <source>
        <dbReference type="ARBA" id="ARBA00022692"/>
    </source>
</evidence>
<keyword evidence="4" id="KW-1003">Cell membrane</keyword>
<evidence type="ECO:0000259" key="13">
    <source>
        <dbReference type="Pfam" id="PF02931"/>
    </source>
</evidence>
<dbReference type="GO" id="GO:0005230">
    <property type="term" value="F:extracellular ligand-gated monoatomic ion channel activity"/>
    <property type="evidence" value="ECO:0007669"/>
    <property type="project" value="InterPro"/>
</dbReference>
<feature type="transmembrane region" description="Helical" evidence="11">
    <location>
        <begin position="353"/>
        <end position="377"/>
    </location>
</feature>
<dbReference type="InterPro" id="IPR018000">
    <property type="entry name" value="Neurotransmitter_ion_chnl_CS"/>
</dbReference>
<evidence type="ECO:0000256" key="10">
    <source>
        <dbReference type="ARBA" id="ARBA00023303"/>
    </source>
</evidence>
<evidence type="ECO:0000313" key="16">
    <source>
        <dbReference type="Proteomes" id="UP000318571"/>
    </source>
</evidence>
<reference evidence="15 16" key="1">
    <citation type="journal article" date="2018" name="Nat. Ecol. Evol.">
        <title>Genomic signatures of mitonuclear coevolution across populations of Tigriopus californicus.</title>
        <authorList>
            <person name="Barreto F.S."/>
            <person name="Watson E.T."/>
            <person name="Lima T.G."/>
            <person name="Willett C.S."/>
            <person name="Edmands S."/>
            <person name="Li W."/>
            <person name="Burton R.S."/>
        </authorList>
    </citation>
    <scope>NUCLEOTIDE SEQUENCE [LARGE SCALE GENOMIC DNA]</scope>
    <source>
        <strain evidence="15 16">San Diego</strain>
    </source>
</reference>
<keyword evidence="10" id="KW-0407">Ion channel</keyword>
<protein>
    <recommendedName>
        <fullName evidence="17">Neurotransmitter-gated ion-channel ligand-binding domain-containing protein</fullName>
    </recommendedName>
</protein>
<dbReference type="SUPFAM" id="SSF90112">
    <property type="entry name" value="Neurotransmitter-gated ion-channel transmembrane pore"/>
    <property type="match status" value="1"/>
</dbReference>
<evidence type="ECO:0000256" key="6">
    <source>
        <dbReference type="ARBA" id="ARBA00022729"/>
    </source>
</evidence>
<evidence type="ECO:0000256" key="1">
    <source>
        <dbReference type="ARBA" id="ARBA00004141"/>
    </source>
</evidence>
<comment type="subcellular location">
    <subcellularLocation>
        <location evidence="2">Cell membrane</location>
    </subcellularLocation>
    <subcellularLocation>
        <location evidence="1">Membrane</location>
        <topology evidence="1">Multi-pass membrane protein</topology>
    </subcellularLocation>
</comment>
<dbReference type="SUPFAM" id="SSF63712">
    <property type="entry name" value="Nicotinic receptor ligand binding domain-like"/>
    <property type="match status" value="1"/>
</dbReference>
<keyword evidence="8" id="KW-0406">Ion transport</keyword>
<dbReference type="Pfam" id="PF02931">
    <property type="entry name" value="Neur_chan_LBD"/>
    <property type="match status" value="1"/>
</dbReference>
<proteinExistence type="predicted"/>
<feature type="chain" id="PRO_5022244349" description="Neurotransmitter-gated ion-channel ligand-binding domain-containing protein" evidence="12">
    <location>
        <begin position="22"/>
        <end position="472"/>
    </location>
</feature>
<feature type="domain" description="Neurotransmitter-gated ion-channel ligand-binding" evidence="13">
    <location>
        <begin position="65"/>
        <end position="226"/>
    </location>
</feature>
<evidence type="ECO:0008006" key="17">
    <source>
        <dbReference type="Google" id="ProtNLM"/>
    </source>
</evidence>
<accession>A0A553NYP8</accession>